<keyword evidence="5 6" id="KW-0687">Ribonucleoprotein</keyword>
<dbReference type="PANTHER" id="PTHR21349">
    <property type="entry name" value="50S RIBOSOMAL PROTEIN L21"/>
    <property type="match status" value="1"/>
</dbReference>
<comment type="subunit">
    <text evidence="6">Part of the 50S ribosomal subunit. Contacts protein L20.</text>
</comment>
<evidence type="ECO:0000256" key="6">
    <source>
        <dbReference type="HAMAP-Rule" id="MF_01363"/>
    </source>
</evidence>
<dbReference type="GO" id="GO:0005737">
    <property type="term" value="C:cytoplasm"/>
    <property type="evidence" value="ECO:0007669"/>
    <property type="project" value="UniProtKB-ARBA"/>
</dbReference>
<accession>A0A6B1FDX9</accession>
<reference evidence="9" key="1">
    <citation type="submission" date="2019-09" db="EMBL/GenBank/DDBJ databases">
        <title>Characterisation of the sponge microbiome using genome-centric metagenomics.</title>
        <authorList>
            <person name="Engelberts J.P."/>
            <person name="Robbins S.J."/>
            <person name="De Goeij J.M."/>
            <person name="Aranda M."/>
            <person name="Bell S.C."/>
            <person name="Webster N.S."/>
        </authorList>
    </citation>
    <scope>NUCLEOTIDE SEQUENCE</scope>
    <source>
        <strain evidence="9">SB0676_bin_10</strain>
    </source>
</reference>
<comment type="similarity">
    <text evidence="1 6 7">Belongs to the bacterial ribosomal protein bL21 family.</text>
</comment>
<dbReference type="GO" id="GO:0006412">
    <property type="term" value="P:translation"/>
    <property type="evidence" value="ECO:0007669"/>
    <property type="project" value="UniProtKB-UniRule"/>
</dbReference>
<feature type="region of interest" description="Disordered" evidence="8">
    <location>
        <begin position="1"/>
        <end position="24"/>
    </location>
</feature>
<evidence type="ECO:0000256" key="8">
    <source>
        <dbReference type="SAM" id="MobiDB-lite"/>
    </source>
</evidence>
<evidence type="ECO:0000256" key="3">
    <source>
        <dbReference type="ARBA" id="ARBA00022884"/>
    </source>
</evidence>
<gene>
    <name evidence="6 9" type="primary">rplU</name>
    <name evidence="6" type="synonym">rpl21</name>
    <name evidence="9" type="ORF">F4162_09550</name>
</gene>
<name>A0A6B1FDX9_9SYNE</name>
<comment type="caution">
    <text evidence="9">The sequence shown here is derived from an EMBL/GenBank/DDBJ whole genome shotgun (WGS) entry which is preliminary data.</text>
</comment>
<evidence type="ECO:0000256" key="7">
    <source>
        <dbReference type="RuleBase" id="RU000562"/>
    </source>
</evidence>
<keyword evidence="4 6" id="KW-0689">Ribosomal protein</keyword>
<dbReference type="AlphaFoldDB" id="A0A6B1FDX9"/>
<sequence length="139" mass="14815">MSSSSSASPAGNDNATAPAPSPAPAADPVGVYAIAEACGKQFWLQPGRYYDLDRLDAAVDETVQLDQVLMVRSDAGVTVGTPYVEGGQINLTVLAHRRGPKVVVYKMRPKKKTRSKRGHRQALTRVRVDSITVAGQPLA</sequence>
<keyword evidence="3 6" id="KW-0694">RNA-binding</keyword>
<comment type="function">
    <text evidence="6 7">This protein binds to 23S rRNA in the presence of protein L20.</text>
</comment>
<dbReference type="GO" id="GO:0019843">
    <property type="term" value="F:rRNA binding"/>
    <property type="evidence" value="ECO:0007669"/>
    <property type="project" value="UniProtKB-UniRule"/>
</dbReference>
<protein>
    <recommendedName>
        <fullName evidence="6">Large ribosomal subunit protein bL21</fullName>
    </recommendedName>
</protein>
<dbReference type="EMBL" id="VYDO01000295">
    <property type="protein sequence ID" value="MYG39173.1"/>
    <property type="molecule type" value="Genomic_DNA"/>
</dbReference>
<dbReference type="PROSITE" id="PS01169">
    <property type="entry name" value="RIBOSOMAL_L21"/>
    <property type="match status" value="1"/>
</dbReference>
<dbReference type="InterPro" id="IPR001787">
    <property type="entry name" value="Ribosomal_bL21"/>
</dbReference>
<dbReference type="SUPFAM" id="SSF141091">
    <property type="entry name" value="L21p-like"/>
    <property type="match status" value="1"/>
</dbReference>
<dbReference type="PANTHER" id="PTHR21349:SF0">
    <property type="entry name" value="LARGE RIBOSOMAL SUBUNIT PROTEIN BL21M"/>
    <property type="match status" value="1"/>
</dbReference>
<dbReference type="HAMAP" id="MF_01363">
    <property type="entry name" value="Ribosomal_bL21"/>
    <property type="match status" value="1"/>
</dbReference>
<dbReference type="GO" id="GO:0005840">
    <property type="term" value="C:ribosome"/>
    <property type="evidence" value="ECO:0007669"/>
    <property type="project" value="UniProtKB-KW"/>
</dbReference>
<dbReference type="InterPro" id="IPR028909">
    <property type="entry name" value="bL21-like"/>
</dbReference>
<dbReference type="InterPro" id="IPR018258">
    <property type="entry name" value="Ribosomal_bL21_CS"/>
</dbReference>
<dbReference type="Pfam" id="PF00829">
    <property type="entry name" value="Ribosomal_L21p"/>
    <property type="match status" value="1"/>
</dbReference>
<evidence type="ECO:0000256" key="4">
    <source>
        <dbReference type="ARBA" id="ARBA00022980"/>
    </source>
</evidence>
<evidence type="ECO:0000256" key="1">
    <source>
        <dbReference type="ARBA" id="ARBA00008563"/>
    </source>
</evidence>
<evidence type="ECO:0000256" key="2">
    <source>
        <dbReference type="ARBA" id="ARBA00022730"/>
    </source>
</evidence>
<dbReference type="GO" id="GO:1990904">
    <property type="term" value="C:ribonucleoprotein complex"/>
    <property type="evidence" value="ECO:0007669"/>
    <property type="project" value="UniProtKB-KW"/>
</dbReference>
<dbReference type="NCBIfam" id="TIGR00061">
    <property type="entry name" value="L21"/>
    <property type="match status" value="1"/>
</dbReference>
<evidence type="ECO:0000313" key="9">
    <source>
        <dbReference type="EMBL" id="MYG39173.1"/>
    </source>
</evidence>
<dbReference type="GO" id="GO:0003735">
    <property type="term" value="F:structural constituent of ribosome"/>
    <property type="evidence" value="ECO:0007669"/>
    <property type="project" value="InterPro"/>
</dbReference>
<evidence type="ECO:0000256" key="5">
    <source>
        <dbReference type="ARBA" id="ARBA00023274"/>
    </source>
</evidence>
<proteinExistence type="inferred from homology"/>
<keyword evidence="2 6" id="KW-0699">rRNA-binding</keyword>
<organism evidence="9">
    <name type="scientific">Synechococcus sp. SB0676_bin_10</name>
    <dbReference type="NCBI Taxonomy" id="2604869"/>
    <lineage>
        <taxon>Bacteria</taxon>
        <taxon>Bacillati</taxon>
        <taxon>Cyanobacteriota</taxon>
        <taxon>Cyanophyceae</taxon>
        <taxon>Synechococcales</taxon>
        <taxon>Synechococcaceae</taxon>
        <taxon>Synechococcus</taxon>
    </lineage>
</organism>
<dbReference type="InterPro" id="IPR036164">
    <property type="entry name" value="bL21-like_sf"/>
</dbReference>